<proteinExistence type="predicted"/>
<gene>
    <name evidence="1" type="ORF">FA95DRAFT_1503848</name>
</gene>
<dbReference type="Proteomes" id="UP000814033">
    <property type="component" value="Unassembled WGS sequence"/>
</dbReference>
<reference evidence="1" key="1">
    <citation type="submission" date="2021-02" db="EMBL/GenBank/DDBJ databases">
        <authorList>
            <consortium name="DOE Joint Genome Institute"/>
            <person name="Ahrendt S."/>
            <person name="Looney B.P."/>
            <person name="Miyauchi S."/>
            <person name="Morin E."/>
            <person name="Drula E."/>
            <person name="Courty P.E."/>
            <person name="Chicoki N."/>
            <person name="Fauchery L."/>
            <person name="Kohler A."/>
            <person name="Kuo A."/>
            <person name="Labutti K."/>
            <person name="Pangilinan J."/>
            <person name="Lipzen A."/>
            <person name="Riley R."/>
            <person name="Andreopoulos W."/>
            <person name="He G."/>
            <person name="Johnson J."/>
            <person name="Barry K.W."/>
            <person name="Grigoriev I.V."/>
            <person name="Nagy L."/>
            <person name="Hibbett D."/>
            <person name="Henrissat B."/>
            <person name="Matheny P.B."/>
            <person name="Labbe J."/>
            <person name="Martin F."/>
        </authorList>
    </citation>
    <scope>NUCLEOTIDE SEQUENCE</scope>
    <source>
        <strain evidence="1">FP105234-sp</strain>
    </source>
</reference>
<comment type="caution">
    <text evidence="1">The sequence shown here is derived from an EMBL/GenBank/DDBJ whole genome shotgun (WGS) entry which is preliminary data.</text>
</comment>
<dbReference type="EMBL" id="MU276275">
    <property type="protein sequence ID" value="KAI0039677.1"/>
    <property type="molecule type" value="Genomic_DNA"/>
</dbReference>
<keyword evidence="2" id="KW-1185">Reference proteome</keyword>
<evidence type="ECO:0000313" key="1">
    <source>
        <dbReference type="EMBL" id="KAI0039677.1"/>
    </source>
</evidence>
<protein>
    <submittedName>
        <fullName evidence="1">Uncharacterized protein</fullName>
    </submittedName>
</protein>
<sequence>MSLSWATPFRSVLPHLSRGLQSRAWARPLPPTRGTDFHRSSVCRCPDALAAGDINTPETFLKAIGRSSETKVSCNSWTDLWKLDGLALRKAGLPVRDRSRYILWAMEKYRRGLEPVEYAHEPREKKKIRGWGPAVQNGKRIRSRRHQ</sequence>
<reference evidence="1" key="2">
    <citation type="journal article" date="2022" name="New Phytol.">
        <title>Evolutionary transition to the ectomycorrhizal habit in the genomes of a hyperdiverse lineage of mushroom-forming fungi.</title>
        <authorList>
            <person name="Looney B."/>
            <person name="Miyauchi S."/>
            <person name="Morin E."/>
            <person name="Drula E."/>
            <person name="Courty P.E."/>
            <person name="Kohler A."/>
            <person name="Kuo A."/>
            <person name="LaButti K."/>
            <person name="Pangilinan J."/>
            <person name="Lipzen A."/>
            <person name="Riley R."/>
            <person name="Andreopoulos W."/>
            <person name="He G."/>
            <person name="Johnson J."/>
            <person name="Nolan M."/>
            <person name="Tritt A."/>
            <person name="Barry K.W."/>
            <person name="Grigoriev I.V."/>
            <person name="Nagy L.G."/>
            <person name="Hibbett D."/>
            <person name="Henrissat B."/>
            <person name="Matheny P.B."/>
            <person name="Labbe J."/>
            <person name="Martin F.M."/>
        </authorList>
    </citation>
    <scope>NUCLEOTIDE SEQUENCE</scope>
    <source>
        <strain evidence="1">FP105234-sp</strain>
    </source>
</reference>
<name>A0ACB8R6Z5_9AGAM</name>
<organism evidence="1 2">
    <name type="scientific">Auriscalpium vulgare</name>
    <dbReference type="NCBI Taxonomy" id="40419"/>
    <lineage>
        <taxon>Eukaryota</taxon>
        <taxon>Fungi</taxon>
        <taxon>Dikarya</taxon>
        <taxon>Basidiomycota</taxon>
        <taxon>Agaricomycotina</taxon>
        <taxon>Agaricomycetes</taxon>
        <taxon>Russulales</taxon>
        <taxon>Auriscalpiaceae</taxon>
        <taxon>Auriscalpium</taxon>
    </lineage>
</organism>
<accession>A0ACB8R6Z5</accession>
<evidence type="ECO:0000313" key="2">
    <source>
        <dbReference type="Proteomes" id="UP000814033"/>
    </source>
</evidence>